<dbReference type="Proteomes" id="UP001190700">
    <property type="component" value="Unassembled WGS sequence"/>
</dbReference>
<reference evidence="2 3" key="1">
    <citation type="journal article" date="2015" name="Genome Biol. Evol.">
        <title>Comparative Genomics of a Bacterivorous Green Alga Reveals Evolutionary Causalities and Consequences of Phago-Mixotrophic Mode of Nutrition.</title>
        <authorList>
            <person name="Burns J.A."/>
            <person name="Paasch A."/>
            <person name="Narechania A."/>
            <person name="Kim E."/>
        </authorList>
    </citation>
    <scope>NUCLEOTIDE SEQUENCE [LARGE SCALE GENOMIC DNA]</scope>
    <source>
        <strain evidence="2 3">PLY_AMNH</strain>
    </source>
</reference>
<protein>
    <submittedName>
        <fullName evidence="2">Uncharacterized protein</fullName>
    </submittedName>
</protein>
<gene>
    <name evidence="2" type="ORF">CYMTET_38084</name>
</gene>
<keyword evidence="3" id="KW-1185">Reference proteome</keyword>
<comment type="caution">
    <text evidence="2">The sequence shown here is derived from an EMBL/GenBank/DDBJ whole genome shotgun (WGS) entry which is preliminary data.</text>
</comment>
<feature type="region of interest" description="Disordered" evidence="1">
    <location>
        <begin position="311"/>
        <end position="355"/>
    </location>
</feature>
<dbReference type="EMBL" id="LGRX02025320">
    <property type="protein sequence ID" value="KAK3252623.1"/>
    <property type="molecule type" value="Genomic_DNA"/>
</dbReference>
<feature type="compositionally biased region" description="Gly residues" evidence="1">
    <location>
        <begin position="346"/>
        <end position="355"/>
    </location>
</feature>
<proteinExistence type="predicted"/>
<feature type="region of interest" description="Disordered" evidence="1">
    <location>
        <begin position="102"/>
        <end position="153"/>
    </location>
</feature>
<evidence type="ECO:0000313" key="2">
    <source>
        <dbReference type="EMBL" id="KAK3252623.1"/>
    </source>
</evidence>
<dbReference type="AlphaFoldDB" id="A0AAE0F5J7"/>
<accession>A0AAE0F5J7</accession>
<organism evidence="2 3">
    <name type="scientific">Cymbomonas tetramitiformis</name>
    <dbReference type="NCBI Taxonomy" id="36881"/>
    <lineage>
        <taxon>Eukaryota</taxon>
        <taxon>Viridiplantae</taxon>
        <taxon>Chlorophyta</taxon>
        <taxon>Pyramimonadophyceae</taxon>
        <taxon>Pyramimonadales</taxon>
        <taxon>Pyramimonadaceae</taxon>
        <taxon>Cymbomonas</taxon>
    </lineage>
</organism>
<sequence>MVGTRGNANREDPWTRGDFPAVGSDPLTPNPRRASPLTPTTETEQTTAPSPTAIDTSALMMEMMKQQQTMQQQQQLQQQQQQQQQQTLIDQKMSEQIASLSAEVAASKSADPPPPSTPTKKKGAEAELERRRKLPYVPEDPDDPFPSRPKNLDSDVPQLYAMYGDKSYDSLNKKSASSMKYEYAVLAPALSYFHDFLKFTEGIVGDYDSLEKDGLWDRLVRLENSITGVYTLLCNRFTVLQLRASIDGKGASKSDADSRRAKLKFVKDCVYGGTKGLVTDTLLKEYLAEFDKGKNKAAMYTNIKHAALVETGNARGEGRGGGGRWSDNKKEQSPTGGKGKGKGRGKPTGGAGADV</sequence>
<name>A0AAE0F5J7_9CHLO</name>
<evidence type="ECO:0000256" key="1">
    <source>
        <dbReference type="SAM" id="MobiDB-lite"/>
    </source>
</evidence>
<feature type="region of interest" description="Disordered" evidence="1">
    <location>
        <begin position="1"/>
        <end position="81"/>
    </location>
</feature>
<evidence type="ECO:0000313" key="3">
    <source>
        <dbReference type="Proteomes" id="UP001190700"/>
    </source>
</evidence>
<feature type="compositionally biased region" description="Low complexity" evidence="1">
    <location>
        <begin position="66"/>
        <end position="81"/>
    </location>
</feature>
<feature type="compositionally biased region" description="Low complexity" evidence="1">
    <location>
        <begin position="35"/>
        <end position="53"/>
    </location>
</feature>